<feature type="compositionally biased region" description="Low complexity" evidence="1">
    <location>
        <begin position="33"/>
        <end position="42"/>
    </location>
</feature>
<evidence type="ECO:0000313" key="5">
    <source>
        <dbReference type="Proteomes" id="UP000321261"/>
    </source>
</evidence>
<keyword evidence="5" id="KW-1185">Reference proteome</keyword>
<dbReference type="RefSeq" id="WP_212612749.1">
    <property type="nucleotide sequence ID" value="NZ_VIWU01000001.1"/>
</dbReference>
<protein>
    <recommendedName>
        <fullName evidence="3">PASTA domain-containing protein</fullName>
    </recommendedName>
</protein>
<evidence type="ECO:0000256" key="2">
    <source>
        <dbReference type="SAM" id="SignalP"/>
    </source>
</evidence>
<dbReference type="AlphaFoldDB" id="A0A561T0G6"/>
<feature type="domain" description="PASTA" evidence="3">
    <location>
        <begin position="59"/>
        <end position="134"/>
    </location>
</feature>
<dbReference type="Proteomes" id="UP000321261">
    <property type="component" value="Unassembled WGS sequence"/>
</dbReference>
<comment type="caution">
    <text evidence="4">The sequence shown here is derived from an EMBL/GenBank/DDBJ whole genome shotgun (WGS) entry which is preliminary data.</text>
</comment>
<feature type="compositionally biased region" description="Pro residues" evidence="1">
    <location>
        <begin position="43"/>
        <end position="54"/>
    </location>
</feature>
<name>A0A561T0G6_9PSEU</name>
<evidence type="ECO:0000256" key="1">
    <source>
        <dbReference type="SAM" id="MobiDB-lite"/>
    </source>
</evidence>
<dbReference type="InterPro" id="IPR005543">
    <property type="entry name" value="PASTA_dom"/>
</dbReference>
<reference evidence="4 5" key="1">
    <citation type="submission" date="2019-06" db="EMBL/GenBank/DDBJ databases">
        <title>Sequencing the genomes of 1000 actinobacteria strains.</title>
        <authorList>
            <person name="Klenk H.-P."/>
        </authorList>
    </citation>
    <scope>NUCLEOTIDE SEQUENCE [LARGE SCALE GENOMIC DNA]</scope>
    <source>
        <strain evidence="4 5">DSM 45671</strain>
    </source>
</reference>
<dbReference type="Gene3D" id="3.30.10.20">
    <property type="match status" value="1"/>
</dbReference>
<accession>A0A561T0G6</accession>
<dbReference type="EMBL" id="VIWU01000001">
    <property type="protein sequence ID" value="TWF80593.1"/>
    <property type="molecule type" value="Genomic_DNA"/>
</dbReference>
<gene>
    <name evidence="4" type="ORF">FHX44_116536</name>
</gene>
<evidence type="ECO:0000259" key="3">
    <source>
        <dbReference type="PROSITE" id="PS51178"/>
    </source>
</evidence>
<organism evidence="4 5">
    <name type="scientific">Pseudonocardia hierapolitana</name>
    <dbReference type="NCBI Taxonomy" id="1128676"/>
    <lineage>
        <taxon>Bacteria</taxon>
        <taxon>Bacillati</taxon>
        <taxon>Actinomycetota</taxon>
        <taxon>Actinomycetes</taxon>
        <taxon>Pseudonocardiales</taxon>
        <taxon>Pseudonocardiaceae</taxon>
        <taxon>Pseudonocardia</taxon>
    </lineage>
</organism>
<feature type="chain" id="PRO_5038852739" description="PASTA domain-containing protein" evidence="2">
    <location>
        <begin position="23"/>
        <end position="139"/>
    </location>
</feature>
<proteinExistence type="predicted"/>
<keyword evidence="2" id="KW-0732">Signal</keyword>
<dbReference type="PROSITE" id="PS51178">
    <property type="entry name" value="PASTA"/>
    <property type="match status" value="1"/>
</dbReference>
<feature type="signal peptide" evidence="2">
    <location>
        <begin position="1"/>
        <end position="22"/>
    </location>
</feature>
<dbReference type="PROSITE" id="PS51257">
    <property type="entry name" value="PROKAR_LIPOPROTEIN"/>
    <property type="match status" value="1"/>
</dbReference>
<evidence type="ECO:0000313" key="4">
    <source>
        <dbReference type="EMBL" id="TWF80593.1"/>
    </source>
</evidence>
<feature type="region of interest" description="Disordered" evidence="1">
    <location>
        <begin position="18"/>
        <end position="63"/>
    </location>
</feature>
<feature type="compositionally biased region" description="Pro residues" evidence="1">
    <location>
        <begin position="22"/>
        <end position="32"/>
    </location>
</feature>
<sequence>MRSTTVLALTLTALAACGGQPAQPPPPPPGPTGPTIITYTAPVPMPPETTPAAPPAGSQATSWTMPDLVGSVLQDAQDSIQRLTGYGIVLTTSHDATGAGRMQVADRNWKVCTQNVPPGAAITSSSRIDFGVVKVDESC</sequence>